<proteinExistence type="inferred from homology"/>
<reference evidence="7 8" key="1">
    <citation type="submission" date="2020-08" db="EMBL/GenBank/DDBJ databases">
        <title>Plant Genome Project.</title>
        <authorList>
            <person name="Zhang R.-G."/>
        </authorList>
    </citation>
    <scope>NUCLEOTIDE SEQUENCE [LARGE SCALE GENOMIC DNA]</scope>
    <source>
        <tissue evidence="7">Rhizome</tissue>
    </source>
</reference>
<feature type="compositionally biased region" description="Basic and acidic residues" evidence="5">
    <location>
        <begin position="215"/>
        <end position="224"/>
    </location>
</feature>
<name>A0A8J5G4W6_ZINOF</name>
<keyword evidence="3" id="KW-0832">Ubl conjugation</keyword>
<dbReference type="OrthoDB" id="1937734at2759"/>
<keyword evidence="2 4" id="KW-1184">Jasmonic acid signaling pathway</keyword>
<keyword evidence="4" id="KW-0539">Nucleus</keyword>
<evidence type="ECO:0000256" key="2">
    <source>
        <dbReference type="ARBA" id="ARBA00022819"/>
    </source>
</evidence>
<dbReference type="InterPro" id="IPR040390">
    <property type="entry name" value="TIFY/JAZ"/>
</dbReference>
<feature type="compositionally biased region" description="Polar residues" evidence="5">
    <location>
        <begin position="187"/>
        <end position="198"/>
    </location>
</feature>
<dbReference type="PANTHER" id="PTHR33077">
    <property type="entry name" value="PROTEIN TIFY 4A-RELATED-RELATED"/>
    <property type="match status" value="1"/>
</dbReference>
<feature type="domain" description="Tify" evidence="6">
    <location>
        <begin position="95"/>
        <end position="130"/>
    </location>
</feature>
<comment type="similarity">
    <text evidence="1 4">Belongs to the TIFY/JAZ family.</text>
</comment>
<dbReference type="PROSITE" id="PS51320">
    <property type="entry name" value="TIFY"/>
    <property type="match status" value="1"/>
</dbReference>
<dbReference type="Pfam" id="PF09425">
    <property type="entry name" value="Jas_motif"/>
    <property type="match status" value="1"/>
</dbReference>
<evidence type="ECO:0000256" key="1">
    <source>
        <dbReference type="ARBA" id="ARBA00008614"/>
    </source>
</evidence>
<feature type="region of interest" description="Disordered" evidence="5">
    <location>
        <begin position="177"/>
        <end position="224"/>
    </location>
</feature>
<dbReference type="PANTHER" id="PTHR33077:SF140">
    <property type="entry name" value="PROTEIN TIFY 10B"/>
    <property type="match status" value="1"/>
</dbReference>
<evidence type="ECO:0000256" key="5">
    <source>
        <dbReference type="SAM" id="MobiDB-lite"/>
    </source>
</evidence>
<evidence type="ECO:0000256" key="3">
    <source>
        <dbReference type="ARBA" id="ARBA00022843"/>
    </source>
</evidence>
<dbReference type="GO" id="GO:0005634">
    <property type="term" value="C:nucleus"/>
    <property type="evidence" value="ECO:0007669"/>
    <property type="project" value="UniProtKB-SubCell"/>
</dbReference>
<dbReference type="Pfam" id="PF06200">
    <property type="entry name" value="tify"/>
    <property type="match status" value="1"/>
</dbReference>
<dbReference type="AlphaFoldDB" id="A0A8J5G4W6"/>
<comment type="function">
    <text evidence="4">Repressor of jasmonate responses.</text>
</comment>
<comment type="caution">
    <text evidence="7">The sequence shown here is derived from an EMBL/GenBank/DDBJ whole genome shotgun (WGS) entry which is preliminary data.</text>
</comment>
<dbReference type="InterPro" id="IPR018467">
    <property type="entry name" value="CCT_CS"/>
</dbReference>
<dbReference type="GO" id="GO:0009611">
    <property type="term" value="P:response to wounding"/>
    <property type="evidence" value="ECO:0007669"/>
    <property type="project" value="UniProtKB-UniRule"/>
</dbReference>
<protein>
    <recommendedName>
        <fullName evidence="4">Protein TIFY</fullName>
    </recommendedName>
    <alternativeName>
        <fullName evidence="4">Jasmonate ZIM domain-containing protein</fullName>
    </alternativeName>
</protein>
<evidence type="ECO:0000259" key="6">
    <source>
        <dbReference type="PROSITE" id="PS51320"/>
    </source>
</evidence>
<gene>
    <name evidence="7" type="ORF">ZIOFF_046058</name>
</gene>
<dbReference type="SMART" id="SM00979">
    <property type="entry name" value="TIFY"/>
    <property type="match status" value="1"/>
</dbReference>
<dbReference type="Proteomes" id="UP000734854">
    <property type="component" value="Unassembled WGS sequence"/>
</dbReference>
<sequence>MVEENMGSKEESSFSRTCRLLSRYLREKGSLGGLPPLDQRPQGKSREPKTINLFPRVDVLEEIQTQINQEKTSHISLNFSPQQSTQGPANASETKQMEMNQLTIFYAGEVLVFNNYPADRAKDLMQMASKESVPAQNFSFSTPHVAAAGAECNSKPETKLAQDMPIMRRNSLHRFLEKRKDRIHSKSPYQGNPSSSVNEAKLESSEPWLNLGRQISDHSSDASK</sequence>
<dbReference type="GO" id="GO:2000022">
    <property type="term" value="P:regulation of jasmonic acid mediated signaling pathway"/>
    <property type="evidence" value="ECO:0007669"/>
    <property type="project" value="UniProtKB-UniRule"/>
</dbReference>
<evidence type="ECO:0000256" key="4">
    <source>
        <dbReference type="RuleBase" id="RU369065"/>
    </source>
</evidence>
<accession>A0A8J5G4W6</accession>
<dbReference type="EMBL" id="JACMSC010000012">
    <property type="protein sequence ID" value="KAG6498149.1"/>
    <property type="molecule type" value="Genomic_DNA"/>
</dbReference>
<comment type="domain">
    <text evidence="4">The jas domain is required for interaction with COI1.</text>
</comment>
<evidence type="ECO:0000313" key="8">
    <source>
        <dbReference type="Proteomes" id="UP000734854"/>
    </source>
</evidence>
<dbReference type="GO" id="GO:0031347">
    <property type="term" value="P:regulation of defense response"/>
    <property type="evidence" value="ECO:0007669"/>
    <property type="project" value="UniProtKB-UniRule"/>
</dbReference>
<organism evidence="7 8">
    <name type="scientific">Zingiber officinale</name>
    <name type="common">Ginger</name>
    <name type="synonym">Amomum zingiber</name>
    <dbReference type="NCBI Taxonomy" id="94328"/>
    <lineage>
        <taxon>Eukaryota</taxon>
        <taxon>Viridiplantae</taxon>
        <taxon>Streptophyta</taxon>
        <taxon>Embryophyta</taxon>
        <taxon>Tracheophyta</taxon>
        <taxon>Spermatophyta</taxon>
        <taxon>Magnoliopsida</taxon>
        <taxon>Liliopsida</taxon>
        <taxon>Zingiberales</taxon>
        <taxon>Zingiberaceae</taxon>
        <taxon>Zingiber</taxon>
    </lineage>
</organism>
<dbReference type="InterPro" id="IPR010399">
    <property type="entry name" value="Tify_dom"/>
</dbReference>
<evidence type="ECO:0000313" key="7">
    <source>
        <dbReference type="EMBL" id="KAG6498149.1"/>
    </source>
</evidence>
<feature type="region of interest" description="Disordered" evidence="5">
    <location>
        <begin position="29"/>
        <end position="51"/>
    </location>
</feature>
<comment type="subcellular location">
    <subcellularLocation>
        <location evidence="4">Nucleus</location>
    </subcellularLocation>
</comment>
<keyword evidence="8" id="KW-1185">Reference proteome</keyword>